<protein>
    <submittedName>
        <fullName evidence="4">Response regulator</fullName>
    </submittedName>
</protein>
<reference evidence="4 5" key="1">
    <citation type="journal article" date="2023" name="ISME J.">
        <title>Cultivation and genomic characterization of novel and ubiquitous marine nitrite-oxidizing bacteria from the Nitrospirales.</title>
        <authorList>
            <person name="Mueller A.J."/>
            <person name="Daebeler A."/>
            <person name="Herbold C.W."/>
            <person name="Kirkegaard R.H."/>
            <person name="Daims H."/>
        </authorList>
    </citation>
    <scope>NUCLEOTIDE SEQUENCE [LARGE SCALE GENOMIC DNA]</scope>
    <source>
        <strain evidence="4 5">EB</strain>
    </source>
</reference>
<dbReference type="SUPFAM" id="SSF52172">
    <property type="entry name" value="CheY-like"/>
    <property type="match status" value="1"/>
</dbReference>
<dbReference type="InterPro" id="IPR011006">
    <property type="entry name" value="CheY-like_superfamily"/>
</dbReference>
<dbReference type="Proteomes" id="UP001250932">
    <property type="component" value="Unassembled WGS sequence"/>
</dbReference>
<keyword evidence="1 2" id="KW-0597">Phosphoprotein</keyword>
<evidence type="ECO:0000256" key="1">
    <source>
        <dbReference type="ARBA" id="ARBA00022553"/>
    </source>
</evidence>
<sequence length="120" mass="13342">MVDDNAVVRKSIAKRLVREAFLVQTFESGEKVLDALHHEHPDAVLLDFKMPGLNGEETLAEMRKRGLTVPVVILTAYSDVMDVSKSQYQGVVSLVTKSLELEDVVSVAKEAITNRRSLTF</sequence>
<dbReference type="InterPro" id="IPR001789">
    <property type="entry name" value="Sig_transdc_resp-reg_receiver"/>
</dbReference>
<dbReference type="RefSeq" id="WP_313833739.1">
    <property type="nucleotide sequence ID" value="NZ_JAQOUE010000001.1"/>
</dbReference>
<keyword evidence="5" id="KW-1185">Reference proteome</keyword>
<dbReference type="Pfam" id="PF00072">
    <property type="entry name" value="Response_reg"/>
    <property type="match status" value="1"/>
</dbReference>
<dbReference type="CDD" id="cd00156">
    <property type="entry name" value="REC"/>
    <property type="match status" value="1"/>
</dbReference>
<accession>A0ABU3KA30</accession>
<gene>
    <name evidence="4" type="ORF">PPG34_12725</name>
</gene>
<dbReference type="InterPro" id="IPR050595">
    <property type="entry name" value="Bact_response_regulator"/>
</dbReference>
<dbReference type="PROSITE" id="PS50110">
    <property type="entry name" value="RESPONSE_REGULATORY"/>
    <property type="match status" value="1"/>
</dbReference>
<evidence type="ECO:0000313" key="4">
    <source>
        <dbReference type="EMBL" id="MDT7043217.1"/>
    </source>
</evidence>
<dbReference type="PANTHER" id="PTHR44591:SF3">
    <property type="entry name" value="RESPONSE REGULATORY DOMAIN-CONTAINING PROTEIN"/>
    <property type="match status" value="1"/>
</dbReference>
<dbReference type="Gene3D" id="3.40.50.2300">
    <property type="match status" value="1"/>
</dbReference>
<evidence type="ECO:0000259" key="3">
    <source>
        <dbReference type="PROSITE" id="PS50110"/>
    </source>
</evidence>
<dbReference type="SMART" id="SM00448">
    <property type="entry name" value="REC"/>
    <property type="match status" value="1"/>
</dbReference>
<comment type="caution">
    <text evidence="4">The sequence shown here is derived from an EMBL/GenBank/DDBJ whole genome shotgun (WGS) entry which is preliminary data.</text>
</comment>
<organism evidence="4 5">
    <name type="scientific">Candidatus Nitronereus thalassa</name>
    <dbReference type="NCBI Taxonomy" id="3020898"/>
    <lineage>
        <taxon>Bacteria</taxon>
        <taxon>Pseudomonadati</taxon>
        <taxon>Nitrospirota</taxon>
        <taxon>Nitrospiria</taxon>
        <taxon>Nitrospirales</taxon>
        <taxon>Nitrospiraceae</taxon>
        <taxon>Candidatus Nitronereus</taxon>
    </lineage>
</organism>
<proteinExistence type="predicted"/>
<feature type="modified residue" description="4-aspartylphosphate" evidence="2">
    <location>
        <position position="47"/>
    </location>
</feature>
<feature type="domain" description="Response regulatory" evidence="3">
    <location>
        <begin position="1"/>
        <end position="112"/>
    </location>
</feature>
<dbReference type="PANTHER" id="PTHR44591">
    <property type="entry name" value="STRESS RESPONSE REGULATOR PROTEIN 1"/>
    <property type="match status" value="1"/>
</dbReference>
<evidence type="ECO:0000256" key="2">
    <source>
        <dbReference type="PROSITE-ProRule" id="PRU00169"/>
    </source>
</evidence>
<evidence type="ECO:0000313" key="5">
    <source>
        <dbReference type="Proteomes" id="UP001250932"/>
    </source>
</evidence>
<name>A0ABU3KA30_9BACT</name>
<dbReference type="EMBL" id="JAQOUE010000001">
    <property type="protein sequence ID" value="MDT7043217.1"/>
    <property type="molecule type" value="Genomic_DNA"/>
</dbReference>